<dbReference type="Gene3D" id="3.40.50.2300">
    <property type="match status" value="1"/>
</dbReference>
<keyword evidence="4" id="KW-0804">Transcription</keyword>
<dbReference type="InterPro" id="IPR001867">
    <property type="entry name" value="OmpR/PhoB-type_DNA-bd"/>
</dbReference>
<name>A0ABT1Y873_9FIRM</name>
<evidence type="ECO:0000259" key="8">
    <source>
        <dbReference type="PROSITE" id="PS50110"/>
    </source>
</evidence>
<dbReference type="SMART" id="SM00448">
    <property type="entry name" value="REC"/>
    <property type="match status" value="1"/>
</dbReference>
<sequence>MIEKNILIADDEPRMRKLVADFLKKEGYQIKEASNGREAVEAVKGKHPIDLVILDVMMPEMDGWTACREIRKRSSVPIVMLTAKSQETDEVFGFELGADEYVTKPFSPNILVARVNAILRRLEKQEESLLKFNGLEINLMGHLVSLDGEEIELSPTEYDLLQYLIKNKGLALSREQILSAVWGYDYYGESRTVDTHITRLRTKLGKESGLIQTVRGLGYRFEANV</sequence>
<evidence type="ECO:0000256" key="1">
    <source>
        <dbReference type="ARBA" id="ARBA00018672"/>
    </source>
</evidence>
<evidence type="ECO:0000256" key="4">
    <source>
        <dbReference type="ARBA" id="ARBA00023163"/>
    </source>
</evidence>
<dbReference type="CDD" id="cd00383">
    <property type="entry name" value="trans_reg_C"/>
    <property type="match status" value="1"/>
</dbReference>
<feature type="domain" description="OmpR/PhoB-type" evidence="9">
    <location>
        <begin position="127"/>
        <end position="223"/>
    </location>
</feature>
<dbReference type="Gene3D" id="6.10.250.690">
    <property type="match status" value="1"/>
</dbReference>
<evidence type="ECO:0000313" key="10">
    <source>
        <dbReference type="EMBL" id="MCR6546280.1"/>
    </source>
</evidence>
<comment type="function">
    <text evidence="5">May play the central regulatory role in sporulation. It may be an element of the effector pathway responsible for the activation of sporulation genes in response to nutritional stress. Spo0A may act in concert with spo0H (a sigma factor) to control the expression of some genes that are critical to the sporulation process.</text>
</comment>
<dbReference type="CDD" id="cd17574">
    <property type="entry name" value="REC_OmpR"/>
    <property type="match status" value="1"/>
</dbReference>
<evidence type="ECO:0000256" key="7">
    <source>
        <dbReference type="PROSITE-ProRule" id="PRU01091"/>
    </source>
</evidence>
<keyword evidence="11" id="KW-1185">Reference proteome</keyword>
<dbReference type="PANTHER" id="PTHR48111">
    <property type="entry name" value="REGULATOR OF RPOS"/>
    <property type="match status" value="1"/>
</dbReference>
<comment type="caution">
    <text evidence="10">The sequence shown here is derived from an EMBL/GenBank/DDBJ whole genome shotgun (WGS) entry which is preliminary data.</text>
</comment>
<dbReference type="SMART" id="SM00862">
    <property type="entry name" value="Trans_reg_C"/>
    <property type="match status" value="1"/>
</dbReference>
<gene>
    <name evidence="10" type="ORF">NVS47_12280</name>
</gene>
<dbReference type="SUPFAM" id="SSF52172">
    <property type="entry name" value="CheY-like"/>
    <property type="match status" value="1"/>
</dbReference>
<dbReference type="InterPro" id="IPR036388">
    <property type="entry name" value="WH-like_DNA-bd_sf"/>
</dbReference>
<dbReference type="PROSITE" id="PS51755">
    <property type="entry name" value="OMPR_PHOB"/>
    <property type="match status" value="1"/>
</dbReference>
<evidence type="ECO:0000256" key="5">
    <source>
        <dbReference type="ARBA" id="ARBA00024867"/>
    </source>
</evidence>
<dbReference type="InterPro" id="IPR039420">
    <property type="entry name" value="WalR-like"/>
</dbReference>
<dbReference type="InterPro" id="IPR011006">
    <property type="entry name" value="CheY-like_superfamily"/>
</dbReference>
<reference evidence="10 11" key="1">
    <citation type="submission" date="2022-08" db="EMBL/GenBank/DDBJ databases">
        <title>Proteogenomics of the novel Dehalobacterium formicoaceticum strain EZ94 highlights a key role of methyltransferases during anaerobic dichloromethane degradation.</title>
        <authorList>
            <person name="Wasmund K."/>
        </authorList>
    </citation>
    <scope>NUCLEOTIDE SEQUENCE [LARGE SCALE GENOMIC DNA]</scope>
    <source>
        <strain evidence="10 11">EZ94</strain>
    </source>
</reference>
<proteinExistence type="predicted"/>
<keyword evidence="2" id="KW-0805">Transcription regulation</keyword>
<accession>A0ABT1Y873</accession>
<dbReference type="PANTHER" id="PTHR48111:SF73">
    <property type="entry name" value="ALKALINE PHOSPHATASE SYNTHESIS TRANSCRIPTIONAL REGULATORY PROTEIN PHOP"/>
    <property type="match status" value="1"/>
</dbReference>
<feature type="modified residue" description="4-aspartylphosphate" evidence="6">
    <location>
        <position position="55"/>
    </location>
</feature>
<dbReference type="RefSeq" id="WP_089611736.1">
    <property type="nucleotide sequence ID" value="NZ_CP022121.1"/>
</dbReference>
<evidence type="ECO:0000259" key="9">
    <source>
        <dbReference type="PROSITE" id="PS51755"/>
    </source>
</evidence>
<keyword evidence="3 7" id="KW-0238">DNA-binding</keyword>
<dbReference type="Proteomes" id="UP001524944">
    <property type="component" value="Unassembled WGS sequence"/>
</dbReference>
<dbReference type="Gene3D" id="1.10.10.10">
    <property type="entry name" value="Winged helix-like DNA-binding domain superfamily/Winged helix DNA-binding domain"/>
    <property type="match status" value="1"/>
</dbReference>
<organism evidence="10 11">
    <name type="scientific">Dehalobacterium formicoaceticum</name>
    <dbReference type="NCBI Taxonomy" id="51515"/>
    <lineage>
        <taxon>Bacteria</taxon>
        <taxon>Bacillati</taxon>
        <taxon>Bacillota</taxon>
        <taxon>Clostridia</taxon>
        <taxon>Eubacteriales</taxon>
        <taxon>Peptococcaceae</taxon>
        <taxon>Dehalobacterium</taxon>
    </lineage>
</organism>
<protein>
    <recommendedName>
        <fullName evidence="1">Stage 0 sporulation protein A homolog</fullName>
    </recommendedName>
</protein>
<evidence type="ECO:0000256" key="3">
    <source>
        <dbReference type="ARBA" id="ARBA00023125"/>
    </source>
</evidence>
<dbReference type="PROSITE" id="PS50110">
    <property type="entry name" value="RESPONSE_REGULATORY"/>
    <property type="match status" value="1"/>
</dbReference>
<evidence type="ECO:0000313" key="11">
    <source>
        <dbReference type="Proteomes" id="UP001524944"/>
    </source>
</evidence>
<evidence type="ECO:0000256" key="2">
    <source>
        <dbReference type="ARBA" id="ARBA00023015"/>
    </source>
</evidence>
<dbReference type="Pfam" id="PF00072">
    <property type="entry name" value="Response_reg"/>
    <property type="match status" value="1"/>
</dbReference>
<feature type="domain" description="Response regulatory" evidence="8">
    <location>
        <begin position="5"/>
        <end position="119"/>
    </location>
</feature>
<evidence type="ECO:0000256" key="6">
    <source>
        <dbReference type="PROSITE-ProRule" id="PRU00169"/>
    </source>
</evidence>
<feature type="DNA-binding region" description="OmpR/PhoB-type" evidence="7">
    <location>
        <begin position="127"/>
        <end position="223"/>
    </location>
</feature>
<dbReference type="InterPro" id="IPR001789">
    <property type="entry name" value="Sig_transdc_resp-reg_receiver"/>
</dbReference>
<keyword evidence="6" id="KW-0597">Phosphoprotein</keyword>
<dbReference type="Pfam" id="PF00486">
    <property type="entry name" value="Trans_reg_C"/>
    <property type="match status" value="1"/>
</dbReference>
<dbReference type="EMBL" id="JANPWE010000006">
    <property type="protein sequence ID" value="MCR6546280.1"/>
    <property type="molecule type" value="Genomic_DNA"/>
</dbReference>